<evidence type="ECO:0000313" key="2">
    <source>
        <dbReference type="Proteomes" id="UP001430065"/>
    </source>
</evidence>
<gene>
    <name evidence="1" type="ORF">ISP20_01480</name>
</gene>
<reference evidence="1 2" key="1">
    <citation type="submission" date="2020-10" db="EMBL/GenBank/DDBJ databases">
        <title>Phylogeny of dyella-like bacteria.</title>
        <authorList>
            <person name="Fu J."/>
        </authorList>
    </citation>
    <scope>NUCLEOTIDE SEQUENCE [LARGE SCALE GENOMIC DNA]</scope>
    <source>
        <strain evidence="1 2">THG-B117</strain>
    </source>
</reference>
<accession>A0ABS2JN48</accession>
<evidence type="ECO:0008006" key="3">
    <source>
        <dbReference type="Google" id="ProtNLM"/>
    </source>
</evidence>
<dbReference type="Proteomes" id="UP001430065">
    <property type="component" value="Unassembled WGS sequence"/>
</dbReference>
<evidence type="ECO:0000313" key="1">
    <source>
        <dbReference type="EMBL" id="MBM7119817.1"/>
    </source>
</evidence>
<dbReference type="EMBL" id="JADIKC010000001">
    <property type="protein sequence ID" value="MBM7119817.1"/>
    <property type="molecule type" value="Genomic_DNA"/>
</dbReference>
<name>A0ABS2JN48_9GAMM</name>
<keyword evidence="2" id="KW-1185">Reference proteome</keyword>
<organism evidence="1 2">
    <name type="scientific">Dyella kyungheensis</name>
    <dbReference type="NCBI Taxonomy" id="1242174"/>
    <lineage>
        <taxon>Bacteria</taxon>
        <taxon>Pseudomonadati</taxon>
        <taxon>Pseudomonadota</taxon>
        <taxon>Gammaproteobacteria</taxon>
        <taxon>Lysobacterales</taxon>
        <taxon>Rhodanobacteraceae</taxon>
        <taxon>Dyella</taxon>
    </lineage>
</organism>
<sequence>MANSQTYRPLPDGPVLCDACLRTGSSIEMEPHDSLPEEAVAWSEKQDAELQSYRCPECESVQVFRVD</sequence>
<protein>
    <recommendedName>
        <fullName evidence="3">Small CPxCG-related zinc finger protein</fullName>
    </recommendedName>
</protein>
<comment type="caution">
    <text evidence="1">The sequence shown here is derived from an EMBL/GenBank/DDBJ whole genome shotgun (WGS) entry which is preliminary data.</text>
</comment>
<dbReference type="RefSeq" id="WP_204634279.1">
    <property type="nucleotide sequence ID" value="NZ_JADIKC010000001.1"/>
</dbReference>
<proteinExistence type="predicted"/>